<keyword evidence="1" id="KW-0560">Oxidoreductase</keyword>
<dbReference type="PANTHER" id="PTHR20883">
    <property type="entry name" value="PHYTANOYL-COA DIOXYGENASE DOMAIN CONTAINING 1"/>
    <property type="match status" value="1"/>
</dbReference>
<gene>
    <name evidence="1" type="ORF">Q4F19_07760</name>
</gene>
<name>A0ABT8Y7J1_9SPHN</name>
<dbReference type="EMBL" id="JAUOTP010000003">
    <property type="protein sequence ID" value="MDO6414275.1"/>
    <property type="molecule type" value="Genomic_DNA"/>
</dbReference>
<reference evidence="1" key="1">
    <citation type="submission" date="2023-07" db="EMBL/GenBank/DDBJ databases">
        <authorList>
            <person name="Kim M."/>
        </authorList>
    </citation>
    <scope>NUCLEOTIDE SEQUENCE</scope>
    <source>
        <strain evidence="1">BIUV-7</strain>
    </source>
</reference>
<sequence length="265" mass="29308">MTSLSTEQIEFYQQNGYLHITGLLTPEEAAAYRAEIHAIAERQGETDATWESVKAGGTSITHCHDVHFRSAAFTRLLTDPRLTGPAQGIIGPNVQLHHNKMFIKPPEKGSPFPMHQDYPYFPHRDHSMIAIILHFDDAPEEKGCLRAYPGSHKLGPVEAYGSDHHASEKLYPITRATPIPAKAGDAIFMSYLLIHGSGTNVSNEPRTTLLVQMRDPLDVPLNDRHCLARSGHDARRRRCRCQALRLCVGGTGCLTCSARGRTAPV</sequence>
<evidence type="ECO:0000313" key="1">
    <source>
        <dbReference type="EMBL" id="MDO6414275.1"/>
    </source>
</evidence>
<proteinExistence type="predicted"/>
<protein>
    <submittedName>
        <fullName evidence="1">Phytanoyl-CoA dioxygenase family protein</fullName>
    </submittedName>
</protein>
<dbReference type="PANTHER" id="PTHR20883:SF46">
    <property type="entry name" value="PHYTANOYL-COA HYDROXYLASE"/>
    <property type="match status" value="1"/>
</dbReference>
<dbReference type="RefSeq" id="WP_303541337.1">
    <property type="nucleotide sequence ID" value="NZ_JAUOTP010000003.1"/>
</dbReference>
<keyword evidence="2" id="KW-1185">Reference proteome</keyword>
<dbReference type="Proteomes" id="UP001169764">
    <property type="component" value="Unassembled WGS sequence"/>
</dbReference>
<dbReference type="Gene3D" id="2.60.120.620">
    <property type="entry name" value="q2cbj1_9rhob like domain"/>
    <property type="match status" value="1"/>
</dbReference>
<keyword evidence="1" id="KW-0223">Dioxygenase</keyword>
<dbReference type="InterPro" id="IPR008775">
    <property type="entry name" value="Phytyl_CoA_dOase-like"/>
</dbReference>
<dbReference type="SUPFAM" id="SSF51197">
    <property type="entry name" value="Clavaminate synthase-like"/>
    <property type="match status" value="1"/>
</dbReference>
<organism evidence="1 2">
    <name type="scientific">Sphingomonas natans</name>
    <dbReference type="NCBI Taxonomy" id="3063330"/>
    <lineage>
        <taxon>Bacteria</taxon>
        <taxon>Pseudomonadati</taxon>
        <taxon>Pseudomonadota</taxon>
        <taxon>Alphaproteobacteria</taxon>
        <taxon>Sphingomonadales</taxon>
        <taxon>Sphingomonadaceae</taxon>
        <taxon>Sphingomonas</taxon>
    </lineage>
</organism>
<dbReference type="GO" id="GO:0051213">
    <property type="term" value="F:dioxygenase activity"/>
    <property type="evidence" value="ECO:0007669"/>
    <property type="project" value="UniProtKB-KW"/>
</dbReference>
<comment type="caution">
    <text evidence="1">The sequence shown here is derived from an EMBL/GenBank/DDBJ whole genome shotgun (WGS) entry which is preliminary data.</text>
</comment>
<evidence type="ECO:0000313" key="2">
    <source>
        <dbReference type="Proteomes" id="UP001169764"/>
    </source>
</evidence>
<dbReference type="Pfam" id="PF05721">
    <property type="entry name" value="PhyH"/>
    <property type="match status" value="1"/>
</dbReference>
<accession>A0ABT8Y7J1</accession>